<sequence length="107" mass="11270">MDSLALHTKRAVLCAAGVAIVVSAQAGTVPREFVYTVDVRVHDGRTVQCAVNEAPRYPPIPAPALTTDERVEAEVLATQRLRLLSGPRGPYPAGDTAPAITCYALSG</sequence>
<gene>
    <name evidence="2" type="ORF">DDF84_025545</name>
</gene>
<dbReference type="Proteomes" id="UP000253772">
    <property type="component" value="Chromosome c2"/>
</dbReference>
<name>A0A482IVB2_9BURK</name>
<dbReference type="AlphaFoldDB" id="A0A482IVB2"/>
<accession>A0A482IVB2</accession>
<evidence type="ECO:0000256" key="1">
    <source>
        <dbReference type="SAM" id="SignalP"/>
    </source>
</evidence>
<protein>
    <submittedName>
        <fullName evidence="2">Uncharacterized protein</fullName>
    </submittedName>
</protein>
<evidence type="ECO:0000313" key="3">
    <source>
        <dbReference type="Proteomes" id="UP000253772"/>
    </source>
</evidence>
<dbReference type="EMBL" id="CP037901">
    <property type="protein sequence ID" value="QBP13015.1"/>
    <property type="molecule type" value="Genomic_DNA"/>
</dbReference>
<feature type="signal peptide" evidence="1">
    <location>
        <begin position="1"/>
        <end position="26"/>
    </location>
</feature>
<keyword evidence="1" id="KW-0732">Signal</keyword>
<dbReference type="OrthoDB" id="8927004at2"/>
<reference evidence="2 3" key="1">
    <citation type="submission" date="2019-03" db="EMBL/GenBank/DDBJ databases">
        <title>Comparative insights into the high quality Complete genome sequence of highly metal resistant Cupriavidus metallidurans strain BS1 isolated from a gold-copper mine.</title>
        <authorList>
            <person name="Mazhar H.S."/>
            <person name="Rensing C."/>
        </authorList>
    </citation>
    <scope>NUCLEOTIDE SEQUENCE [LARGE SCALE GENOMIC DNA]</scope>
    <source>
        <strain evidence="2 3">BS1</strain>
    </source>
</reference>
<organism evidence="2 3">
    <name type="scientific">Cupriavidus metallidurans</name>
    <dbReference type="NCBI Taxonomy" id="119219"/>
    <lineage>
        <taxon>Bacteria</taxon>
        <taxon>Pseudomonadati</taxon>
        <taxon>Pseudomonadota</taxon>
        <taxon>Betaproteobacteria</taxon>
        <taxon>Burkholderiales</taxon>
        <taxon>Burkholderiaceae</taxon>
        <taxon>Cupriavidus</taxon>
    </lineage>
</organism>
<feature type="chain" id="PRO_5019722430" evidence="1">
    <location>
        <begin position="27"/>
        <end position="107"/>
    </location>
</feature>
<dbReference type="RefSeq" id="WP_017513758.1">
    <property type="nucleotide sequence ID" value="NZ_CP037901.1"/>
</dbReference>
<evidence type="ECO:0000313" key="2">
    <source>
        <dbReference type="EMBL" id="QBP13015.1"/>
    </source>
</evidence>
<proteinExistence type="predicted"/>